<keyword evidence="2" id="KW-0472">Membrane</keyword>
<feature type="transmembrane region" description="Helical" evidence="2">
    <location>
        <begin position="59"/>
        <end position="79"/>
    </location>
</feature>
<feature type="transmembrane region" description="Helical" evidence="2">
    <location>
        <begin position="5"/>
        <end position="24"/>
    </location>
</feature>
<dbReference type="KEGG" id="dho:Dia5BBH33_14600"/>
<evidence type="ECO:0000313" key="5">
    <source>
        <dbReference type="Proteomes" id="UP000320585"/>
    </source>
</evidence>
<dbReference type="PANTHER" id="PTHR42736:SF1">
    <property type="entry name" value="PROTEIN-GLUTAMINE GAMMA-GLUTAMYLTRANSFERASE"/>
    <property type="match status" value="1"/>
</dbReference>
<name>A0A8D5A6I6_9FIRM</name>
<organism evidence="4 5">
    <name type="scientific">Dialister hominis</name>
    <dbReference type="NCBI Taxonomy" id="2582419"/>
    <lineage>
        <taxon>Bacteria</taxon>
        <taxon>Bacillati</taxon>
        <taxon>Bacillota</taxon>
        <taxon>Negativicutes</taxon>
        <taxon>Veillonellales</taxon>
        <taxon>Veillonellaceae</taxon>
        <taxon>Dialister</taxon>
    </lineage>
</organism>
<dbReference type="InterPro" id="IPR038765">
    <property type="entry name" value="Papain-like_cys_pep_sf"/>
</dbReference>
<dbReference type="OrthoDB" id="9804872at2"/>
<dbReference type="EMBL" id="AP019697">
    <property type="protein sequence ID" value="BBK25525.1"/>
    <property type="molecule type" value="Genomic_DNA"/>
</dbReference>
<dbReference type="InterPro" id="IPR052901">
    <property type="entry name" value="Bact_TGase-like"/>
</dbReference>
<keyword evidence="5" id="KW-1185">Reference proteome</keyword>
<dbReference type="AlphaFoldDB" id="A0A8D5A6I6"/>
<reference evidence="5" key="1">
    <citation type="submission" date="2019-05" db="EMBL/GenBank/DDBJ databases">
        <title>Complete genome sequencing of Dialister sp. strain 5BBH33.</title>
        <authorList>
            <person name="Sakamoto M."/>
            <person name="Murakami T."/>
            <person name="Mori H."/>
        </authorList>
    </citation>
    <scope>NUCLEOTIDE SEQUENCE [LARGE SCALE GENOMIC DNA]</scope>
    <source>
        <strain evidence="5">5BBH33</strain>
    </source>
</reference>
<gene>
    <name evidence="4" type="ORF">Dia5BBH33_14600</name>
</gene>
<dbReference type="InterPro" id="IPR002931">
    <property type="entry name" value="Transglutaminase-like"/>
</dbReference>
<dbReference type="SUPFAM" id="SSF54001">
    <property type="entry name" value="Cysteine proteinases"/>
    <property type="match status" value="1"/>
</dbReference>
<feature type="compositionally biased region" description="Low complexity" evidence="1">
    <location>
        <begin position="620"/>
        <end position="646"/>
    </location>
</feature>
<feature type="domain" description="Transglutaminase-like" evidence="3">
    <location>
        <begin position="496"/>
        <end position="575"/>
    </location>
</feature>
<evidence type="ECO:0000256" key="1">
    <source>
        <dbReference type="SAM" id="MobiDB-lite"/>
    </source>
</evidence>
<evidence type="ECO:0000313" key="4">
    <source>
        <dbReference type="EMBL" id="BBK25525.1"/>
    </source>
</evidence>
<sequence length="780" mass="87597">MTRKYVTISFISALGAFGLIHLVFSLIGSYGYLMGISGAFIVFALSVLTMAAGFRRRTAVLLIFFMTFPTALLLSYGTLYQSALSASIPFIQNLNEAYNLDMEVPKLLIRFSPLPARTFLLMAISWIFFYGSTARLGRVIATLLSLAAILFSFYFGFEPPTLSIILLGAYALTTPAMLGNKGQGDPEVGAFIAAVILGAALSLVIPPSRYEQPRLLARAQDTILSMTDPYDPIFYAGNAYTGMMKGAGTGKLGDTQGVRYTGRIIADIESAGATKRMYLRSWHGSVYKDNQWKELPAGDYDDVLTLFKGNQGEWYDQGAWLMEVVSRSPALSQSLENYLPERVKVPLLKKDFAVDAVYDKSRYFLLPYDASFGAPLFDYDRAPVSREGKAYSTYVWDYPEGAVLSFYDNERTGDAYFRTYENGEALYRNFVYAHYLTVPDEVKPALKQVEGLTKVTTMAEKRARVEQIQRFFAKNYKYTTHPGKTPEGKDFISYFLTESREGYCTYFASAAVMMLRESGIPARYVSGLSVDKNEINGASLSPQGLHKLGVNDRHAHAWAEVYVDGIGWRPCEVTPGIEGAENPFPNQEDKKRNNTGAPDAPSDPKDSKGTMPDNNGQKDQQQQQQSQSQPQPKEQPAPKQAQQVSPRSSLLPVIIPVIIFFFLLSLYPIMKMRRVPKILDRAVKDKKGFNDLLDYISRLSLWAGIPENASYEEMKKLSLDPRFENFDRMLDILIHARFSGRPLSEEERMEVTDIVRAARIRCLEKLSFFERIKLRVKGIL</sequence>
<feature type="transmembrane region" description="Helical" evidence="2">
    <location>
        <begin position="188"/>
        <end position="205"/>
    </location>
</feature>
<feature type="region of interest" description="Disordered" evidence="1">
    <location>
        <begin position="577"/>
        <end position="646"/>
    </location>
</feature>
<evidence type="ECO:0000256" key="2">
    <source>
        <dbReference type="SAM" id="Phobius"/>
    </source>
</evidence>
<feature type="transmembrane region" description="Helical" evidence="2">
    <location>
        <begin position="107"/>
        <end position="129"/>
    </location>
</feature>
<accession>A0A8D5A6I6</accession>
<dbReference type="Pfam" id="PF01841">
    <property type="entry name" value="Transglut_core"/>
    <property type="match status" value="1"/>
</dbReference>
<feature type="transmembrane region" description="Helical" evidence="2">
    <location>
        <begin position="649"/>
        <end position="669"/>
    </location>
</feature>
<dbReference type="Gene3D" id="3.10.620.30">
    <property type="match status" value="1"/>
</dbReference>
<keyword evidence="2" id="KW-1133">Transmembrane helix</keyword>
<dbReference type="SMART" id="SM00460">
    <property type="entry name" value="TGc"/>
    <property type="match status" value="1"/>
</dbReference>
<keyword evidence="2" id="KW-0812">Transmembrane</keyword>
<protein>
    <recommendedName>
        <fullName evidence="3">Transglutaminase-like domain-containing protein</fullName>
    </recommendedName>
</protein>
<dbReference type="Proteomes" id="UP000320585">
    <property type="component" value="Chromosome"/>
</dbReference>
<dbReference type="RefSeq" id="WP_022382920.1">
    <property type="nucleotide sequence ID" value="NZ_AP019697.1"/>
</dbReference>
<evidence type="ECO:0000259" key="3">
    <source>
        <dbReference type="SMART" id="SM00460"/>
    </source>
</evidence>
<dbReference type="PANTHER" id="PTHR42736">
    <property type="entry name" value="PROTEIN-GLUTAMINE GAMMA-GLUTAMYLTRANSFERASE"/>
    <property type="match status" value="1"/>
</dbReference>
<dbReference type="GeneID" id="92716685"/>
<feature type="transmembrane region" description="Helical" evidence="2">
    <location>
        <begin position="30"/>
        <end position="52"/>
    </location>
</feature>
<proteinExistence type="predicted"/>
<feature type="transmembrane region" description="Helical" evidence="2">
    <location>
        <begin position="136"/>
        <end position="155"/>
    </location>
</feature>